<evidence type="ECO:0000313" key="1">
    <source>
        <dbReference type="EMBL" id="QDQ25498.1"/>
    </source>
</evidence>
<accession>A0A516SBQ2</accession>
<dbReference type="OrthoDB" id="4552311at2"/>
<protein>
    <submittedName>
        <fullName evidence="1">Uncharacterized protein</fullName>
    </submittedName>
</protein>
<reference evidence="2" key="1">
    <citation type="submission" date="2019-07" db="EMBL/GenBank/DDBJ databases">
        <title>Chitinimonas sp. nov., isolated from Ny-Alesund, arctica soil.</title>
        <authorList>
            <person name="Xu Q."/>
            <person name="Peng F."/>
        </authorList>
    </citation>
    <scope>NUCLEOTIDE SEQUENCE [LARGE SCALE GENOMIC DNA]</scope>
    <source>
        <strain evidence="2">R3-44</strain>
    </source>
</reference>
<gene>
    <name evidence="1" type="ORF">FNU76_03520</name>
</gene>
<keyword evidence="2" id="KW-1185">Reference proteome</keyword>
<name>A0A516SBQ2_9NEIS</name>
<proteinExistence type="predicted"/>
<sequence>MHIDAQPYSKAQAIHFGSDIHSVEWQDGQLQVLVAREILASKQISGLLIQFECATGFRLLDELDLARYWSATNFPLGHHVLKINGGGWSAEENNLQGFDTGRTEWLIVTGNGCMSIFSQGDPKIENVEVDGYP</sequence>
<dbReference type="KEGG" id="cari:FNU76_03520"/>
<dbReference type="EMBL" id="CP041730">
    <property type="protein sequence ID" value="QDQ25498.1"/>
    <property type="molecule type" value="Genomic_DNA"/>
</dbReference>
<dbReference type="RefSeq" id="WP_143856423.1">
    <property type="nucleotide sequence ID" value="NZ_CP041730.1"/>
</dbReference>
<organism evidence="1 2">
    <name type="scientific">Chitinimonas arctica</name>
    <dbReference type="NCBI Taxonomy" id="2594795"/>
    <lineage>
        <taxon>Bacteria</taxon>
        <taxon>Pseudomonadati</taxon>
        <taxon>Pseudomonadota</taxon>
        <taxon>Betaproteobacteria</taxon>
        <taxon>Neisseriales</taxon>
        <taxon>Chitinibacteraceae</taxon>
        <taxon>Chitinimonas</taxon>
    </lineage>
</organism>
<dbReference type="Proteomes" id="UP000317550">
    <property type="component" value="Chromosome"/>
</dbReference>
<evidence type="ECO:0000313" key="2">
    <source>
        <dbReference type="Proteomes" id="UP000317550"/>
    </source>
</evidence>
<dbReference type="AlphaFoldDB" id="A0A516SBQ2"/>